<gene>
    <name evidence="1" type="ORF">EYF80_037472</name>
</gene>
<dbReference type="Proteomes" id="UP000314294">
    <property type="component" value="Unassembled WGS sequence"/>
</dbReference>
<keyword evidence="2" id="KW-1185">Reference proteome</keyword>
<accession>A0A4Z2GFL1</accession>
<dbReference type="EMBL" id="SRLO01000551">
    <property type="protein sequence ID" value="TNN52318.1"/>
    <property type="molecule type" value="Genomic_DNA"/>
</dbReference>
<evidence type="ECO:0000313" key="1">
    <source>
        <dbReference type="EMBL" id="TNN52318.1"/>
    </source>
</evidence>
<protein>
    <submittedName>
        <fullName evidence="1">Uncharacterized protein</fullName>
    </submittedName>
</protein>
<dbReference type="AlphaFoldDB" id="A0A4Z2GFL1"/>
<organism evidence="1 2">
    <name type="scientific">Liparis tanakae</name>
    <name type="common">Tanaka's snailfish</name>
    <dbReference type="NCBI Taxonomy" id="230148"/>
    <lineage>
        <taxon>Eukaryota</taxon>
        <taxon>Metazoa</taxon>
        <taxon>Chordata</taxon>
        <taxon>Craniata</taxon>
        <taxon>Vertebrata</taxon>
        <taxon>Euteleostomi</taxon>
        <taxon>Actinopterygii</taxon>
        <taxon>Neopterygii</taxon>
        <taxon>Teleostei</taxon>
        <taxon>Neoteleostei</taxon>
        <taxon>Acanthomorphata</taxon>
        <taxon>Eupercaria</taxon>
        <taxon>Perciformes</taxon>
        <taxon>Cottioidei</taxon>
        <taxon>Cottales</taxon>
        <taxon>Liparidae</taxon>
        <taxon>Liparis</taxon>
    </lineage>
</organism>
<proteinExistence type="predicted"/>
<evidence type="ECO:0000313" key="2">
    <source>
        <dbReference type="Proteomes" id="UP000314294"/>
    </source>
</evidence>
<comment type="caution">
    <text evidence="1">The sequence shown here is derived from an EMBL/GenBank/DDBJ whole genome shotgun (WGS) entry which is preliminary data.</text>
</comment>
<sequence length="125" mass="14209">MEVEQEALDGRQEENPQALRCLSVLHTRGVTVRQEVHQPLGQTYRYTDRRVRHRQEAAVRRAAERRRQLLEAGGDPAESLLSALALALLPPPRRQLVYRTTPPAHDVIAFPPHRQTSVSGIHLSR</sequence>
<name>A0A4Z2GFL1_9TELE</name>
<reference evidence="1 2" key="1">
    <citation type="submission" date="2019-03" db="EMBL/GenBank/DDBJ databases">
        <title>First draft genome of Liparis tanakae, snailfish: a comprehensive survey of snailfish specific genes.</title>
        <authorList>
            <person name="Kim W."/>
            <person name="Song I."/>
            <person name="Jeong J.-H."/>
            <person name="Kim D."/>
            <person name="Kim S."/>
            <person name="Ryu S."/>
            <person name="Song J.Y."/>
            <person name="Lee S.K."/>
        </authorList>
    </citation>
    <scope>NUCLEOTIDE SEQUENCE [LARGE SCALE GENOMIC DNA]</scope>
    <source>
        <tissue evidence="1">Muscle</tissue>
    </source>
</reference>